<dbReference type="AlphaFoldDB" id="A0A0B4GM19"/>
<evidence type="ECO:0000256" key="2">
    <source>
        <dbReference type="ARBA" id="ARBA00022801"/>
    </source>
</evidence>
<dbReference type="Proteomes" id="UP000031192">
    <property type="component" value="Unassembled WGS sequence"/>
</dbReference>
<dbReference type="Pfam" id="PF03663">
    <property type="entry name" value="Glyco_hydro_76"/>
    <property type="match status" value="1"/>
</dbReference>
<evidence type="ECO:0000313" key="6">
    <source>
        <dbReference type="Proteomes" id="UP000031192"/>
    </source>
</evidence>
<dbReference type="InterPro" id="IPR005198">
    <property type="entry name" value="Glyco_hydro_76"/>
</dbReference>
<gene>
    <name evidence="5" type="ORF">MGU_04600</name>
</gene>
<name>A0A0B4GM19_METGA</name>
<dbReference type="EMBL" id="AZNH01000012">
    <property type="protein sequence ID" value="KID88190.1"/>
    <property type="molecule type" value="Genomic_DNA"/>
</dbReference>
<evidence type="ECO:0000256" key="3">
    <source>
        <dbReference type="ARBA" id="ARBA00023180"/>
    </source>
</evidence>
<dbReference type="GO" id="GO:0016052">
    <property type="term" value="P:carbohydrate catabolic process"/>
    <property type="evidence" value="ECO:0007669"/>
    <property type="project" value="InterPro"/>
</dbReference>
<keyword evidence="2 5" id="KW-0378">Hydrolase</keyword>
<keyword evidence="1" id="KW-0732">Signal</keyword>
<evidence type="ECO:0000256" key="1">
    <source>
        <dbReference type="ARBA" id="ARBA00022729"/>
    </source>
</evidence>
<dbReference type="HOGENOM" id="CLU_1185256_0_0_1"/>
<keyword evidence="6" id="KW-1185">Reference proteome</keyword>
<dbReference type="GO" id="GO:0008496">
    <property type="term" value="F:mannan endo-1,6-alpha-mannosidase activity"/>
    <property type="evidence" value="ECO:0007669"/>
    <property type="project" value="InterPro"/>
</dbReference>
<accession>A0A0B4GM19</accession>
<proteinExistence type="predicted"/>
<sequence length="234" mass="25778">MTYDMDRMPLRDLELAFTPNPLTPAFTLPGKVDLFLTAAALSQRTCASNKLQSQTLLFFGKHDTYIFLAQDTAPPLFWETFTFSHRGSFSMRHTLPFHTGISIAEQVAAHRFGMYATVATNGDSKWNPRVNKLVERGLHSFFPGNVAYDAACEKEKKCTAKIAFFMGLMHQSWTTSTQVAPFVFETVLPVLKNSTAAAVKQCTGEGEGEADGRLYRSSWARGASDGKTGAGGRC</sequence>
<keyword evidence="4" id="KW-0326">Glycosidase</keyword>
<keyword evidence="3" id="KW-0325">Glycoprotein</keyword>
<protein>
    <submittedName>
        <fullName evidence="5">Glycoside hydrolase, family 76</fullName>
    </submittedName>
</protein>
<evidence type="ECO:0000313" key="5">
    <source>
        <dbReference type="EMBL" id="KID88190.1"/>
    </source>
</evidence>
<comment type="caution">
    <text evidence="5">The sequence shown here is derived from an EMBL/GenBank/DDBJ whole genome shotgun (WGS) entry which is preliminary data.</text>
</comment>
<organism evidence="5 6">
    <name type="scientific">Metarhizium guizhouense (strain ARSEF 977)</name>
    <dbReference type="NCBI Taxonomy" id="1276136"/>
    <lineage>
        <taxon>Eukaryota</taxon>
        <taxon>Fungi</taxon>
        <taxon>Dikarya</taxon>
        <taxon>Ascomycota</taxon>
        <taxon>Pezizomycotina</taxon>
        <taxon>Sordariomycetes</taxon>
        <taxon>Hypocreomycetidae</taxon>
        <taxon>Hypocreales</taxon>
        <taxon>Clavicipitaceae</taxon>
        <taxon>Metarhizium</taxon>
    </lineage>
</organism>
<evidence type="ECO:0000256" key="4">
    <source>
        <dbReference type="ARBA" id="ARBA00023295"/>
    </source>
</evidence>
<reference evidence="5 6" key="1">
    <citation type="journal article" date="2014" name="Proc. Natl. Acad. Sci. U.S.A.">
        <title>Trajectory and genomic determinants of fungal-pathogen speciation and host adaptation.</title>
        <authorList>
            <person name="Hu X."/>
            <person name="Xiao G."/>
            <person name="Zheng P."/>
            <person name="Shang Y."/>
            <person name="Su Y."/>
            <person name="Zhang X."/>
            <person name="Liu X."/>
            <person name="Zhan S."/>
            <person name="St Leger R.J."/>
            <person name="Wang C."/>
        </authorList>
    </citation>
    <scope>NUCLEOTIDE SEQUENCE [LARGE SCALE GENOMIC DNA]</scope>
    <source>
        <strain evidence="5 6">ARSEF 977</strain>
    </source>
</reference>
<dbReference type="PANTHER" id="PTHR12145:SF36">
    <property type="entry name" value="MANNAN ENDO-1,6-ALPHA-MANNOSIDASE DCW1"/>
    <property type="match status" value="1"/>
</dbReference>
<dbReference type="PANTHER" id="PTHR12145">
    <property type="entry name" value="MANNAN ENDO-1,6-ALPHA-MANNOSIDASE DCW1"/>
    <property type="match status" value="1"/>
</dbReference>
<dbReference type="GO" id="GO:0009272">
    <property type="term" value="P:fungal-type cell wall biogenesis"/>
    <property type="evidence" value="ECO:0007669"/>
    <property type="project" value="TreeGrafter"/>
</dbReference>
<dbReference type="InterPro" id="IPR014480">
    <property type="entry name" value="Mannan-1_6-alpha_mannosidase"/>
</dbReference>